<accession>A0A653C4D9</accession>
<evidence type="ECO:0000313" key="2">
    <source>
        <dbReference type="Proteomes" id="UP000410492"/>
    </source>
</evidence>
<name>A0A653C4D9_CALMS</name>
<dbReference type="Proteomes" id="UP000410492">
    <property type="component" value="Unassembled WGS sequence"/>
</dbReference>
<keyword evidence="2" id="KW-1185">Reference proteome</keyword>
<reference evidence="1 2" key="1">
    <citation type="submission" date="2019-01" db="EMBL/GenBank/DDBJ databases">
        <authorList>
            <person name="Sayadi A."/>
        </authorList>
    </citation>
    <scope>NUCLEOTIDE SEQUENCE [LARGE SCALE GENOMIC DNA]</scope>
</reference>
<dbReference type="AlphaFoldDB" id="A0A653C4D9"/>
<dbReference type="EMBL" id="CAACVG010006934">
    <property type="protein sequence ID" value="VEN42655.1"/>
    <property type="molecule type" value="Genomic_DNA"/>
</dbReference>
<proteinExistence type="predicted"/>
<gene>
    <name evidence="1" type="ORF">CALMAC_LOCUS6056</name>
</gene>
<dbReference type="OrthoDB" id="5962029at2759"/>
<organism evidence="1 2">
    <name type="scientific">Callosobruchus maculatus</name>
    <name type="common">Southern cowpea weevil</name>
    <name type="synonym">Pulse bruchid</name>
    <dbReference type="NCBI Taxonomy" id="64391"/>
    <lineage>
        <taxon>Eukaryota</taxon>
        <taxon>Metazoa</taxon>
        <taxon>Ecdysozoa</taxon>
        <taxon>Arthropoda</taxon>
        <taxon>Hexapoda</taxon>
        <taxon>Insecta</taxon>
        <taxon>Pterygota</taxon>
        <taxon>Neoptera</taxon>
        <taxon>Endopterygota</taxon>
        <taxon>Coleoptera</taxon>
        <taxon>Polyphaga</taxon>
        <taxon>Cucujiformia</taxon>
        <taxon>Chrysomeloidea</taxon>
        <taxon>Chrysomelidae</taxon>
        <taxon>Bruchinae</taxon>
        <taxon>Bruchini</taxon>
        <taxon>Callosobruchus</taxon>
    </lineage>
</organism>
<sequence length="104" mass="11927">MHGIFYKHLEEHGLSELLTFLRSSGRKHNADLRVLYYHLKHSYGLDETSVMSYAPGDVEAVVENERCRNYPFSTLELIQANKPDMALCHQQPPWTTSQALSGLH</sequence>
<protein>
    <submittedName>
        <fullName evidence="1">Uncharacterized protein</fullName>
    </submittedName>
</protein>
<evidence type="ECO:0000313" key="1">
    <source>
        <dbReference type="EMBL" id="VEN42655.1"/>
    </source>
</evidence>